<evidence type="ECO:0000256" key="7">
    <source>
        <dbReference type="ARBA" id="ARBA00022723"/>
    </source>
</evidence>
<comment type="subcellular location">
    <subcellularLocation>
        <location evidence="2">Cell membrane</location>
        <topology evidence="2">Multi-pass membrane protein</topology>
    </subcellularLocation>
</comment>
<dbReference type="GO" id="GO:0022904">
    <property type="term" value="P:respiratory electron transport chain"/>
    <property type="evidence" value="ECO:0007669"/>
    <property type="project" value="InterPro"/>
</dbReference>
<evidence type="ECO:0000256" key="5">
    <source>
        <dbReference type="ARBA" id="ARBA00022617"/>
    </source>
</evidence>
<dbReference type="PANTHER" id="PTHR30529:SF3">
    <property type="entry name" value="CYTOCHROME B561 HOMOLOG 1"/>
    <property type="match status" value="1"/>
</dbReference>
<accession>A0A1I0DT60</accession>
<dbReference type="OrthoDB" id="8589936at2"/>
<feature type="domain" description="Cytochrome b561 bacterial/Ni-hydrogenase" evidence="14">
    <location>
        <begin position="5"/>
        <end position="172"/>
    </location>
</feature>
<keyword evidence="6 13" id="KW-0812">Transmembrane</keyword>
<gene>
    <name evidence="15" type="ORF">SAMN02583745_02113</name>
</gene>
<dbReference type="SUPFAM" id="SSF81342">
    <property type="entry name" value="Transmembrane di-heme cytochromes"/>
    <property type="match status" value="1"/>
</dbReference>
<evidence type="ECO:0000256" key="2">
    <source>
        <dbReference type="ARBA" id="ARBA00004651"/>
    </source>
</evidence>
<keyword evidence="7" id="KW-0479">Metal-binding</keyword>
<sequence>MRTKYTKIQISLHWLTLILVIAVFATIYISDWFHGPIRTMLKNAHFNLGVFIWLVIAFRLFLRIIFKAPPIEPPLNRKQQIASRAMHDSLYLLFLIQPILGLITRAYDGRTWTFLGIPIEPFVTIDETFSYTLREIHEIIAIILMIMIGLHAFAALFHHYIKRDNTLIRMLPSSKK</sequence>
<dbReference type="InterPro" id="IPR016174">
    <property type="entry name" value="Di-haem_cyt_TM"/>
</dbReference>
<dbReference type="STRING" id="1123402.SAMN02583745_02113"/>
<evidence type="ECO:0000256" key="11">
    <source>
        <dbReference type="ARBA" id="ARBA00023136"/>
    </source>
</evidence>
<dbReference type="Pfam" id="PF01292">
    <property type="entry name" value="Ni_hydr_CYTB"/>
    <property type="match status" value="1"/>
</dbReference>
<comment type="similarity">
    <text evidence="12">Belongs to the cytochrome b561 family.</text>
</comment>
<evidence type="ECO:0000256" key="9">
    <source>
        <dbReference type="ARBA" id="ARBA00022989"/>
    </source>
</evidence>
<dbReference type="RefSeq" id="WP_093320743.1">
    <property type="nucleotide sequence ID" value="NZ_FOHV01000019.1"/>
</dbReference>
<dbReference type="EMBL" id="FOHV01000019">
    <property type="protein sequence ID" value="SET35620.1"/>
    <property type="molecule type" value="Genomic_DNA"/>
</dbReference>
<evidence type="ECO:0000313" key="16">
    <source>
        <dbReference type="Proteomes" id="UP000242642"/>
    </source>
</evidence>
<evidence type="ECO:0000256" key="8">
    <source>
        <dbReference type="ARBA" id="ARBA00022982"/>
    </source>
</evidence>
<evidence type="ECO:0000256" key="6">
    <source>
        <dbReference type="ARBA" id="ARBA00022692"/>
    </source>
</evidence>
<keyword evidence="16" id="KW-1185">Reference proteome</keyword>
<evidence type="ECO:0000256" key="4">
    <source>
        <dbReference type="ARBA" id="ARBA00022475"/>
    </source>
</evidence>
<evidence type="ECO:0000256" key="10">
    <source>
        <dbReference type="ARBA" id="ARBA00023004"/>
    </source>
</evidence>
<organism evidence="15 16">
    <name type="scientific">Thorsellia anophelis DSM 18579</name>
    <dbReference type="NCBI Taxonomy" id="1123402"/>
    <lineage>
        <taxon>Bacteria</taxon>
        <taxon>Pseudomonadati</taxon>
        <taxon>Pseudomonadota</taxon>
        <taxon>Gammaproteobacteria</taxon>
        <taxon>Enterobacterales</taxon>
        <taxon>Thorselliaceae</taxon>
        <taxon>Thorsellia</taxon>
    </lineage>
</organism>
<protein>
    <submittedName>
        <fullName evidence="15">Cytochrome b561</fullName>
    </submittedName>
</protein>
<proteinExistence type="inferred from homology"/>
<dbReference type="PANTHER" id="PTHR30529">
    <property type="entry name" value="CYTOCHROME B561"/>
    <property type="match status" value="1"/>
</dbReference>
<keyword evidence="4" id="KW-1003">Cell membrane</keyword>
<dbReference type="AlphaFoldDB" id="A0A1I0DT60"/>
<evidence type="ECO:0000313" key="15">
    <source>
        <dbReference type="EMBL" id="SET35620.1"/>
    </source>
</evidence>
<feature type="transmembrane region" description="Helical" evidence="13">
    <location>
        <begin position="89"/>
        <end position="107"/>
    </location>
</feature>
<keyword evidence="10" id="KW-0408">Iron</keyword>
<feature type="transmembrane region" description="Helical" evidence="13">
    <location>
        <begin position="12"/>
        <end position="30"/>
    </location>
</feature>
<feature type="transmembrane region" description="Helical" evidence="13">
    <location>
        <begin position="139"/>
        <end position="161"/>
    </location>
</feature>
<feature type="transmembrane region" description="Helical" evidence="13">
    <location>
        <begin position="50"/>
        <end position="68"/>
    </location>
</feature>
<dbReference type="InterPro" id="IPR011577">
    <property type="entry name" value="Cyt_b561_bac/Ni-Hgenase"/>
</dbReference>
<evidence type="ECO:0000256" key="12">
    <source>
        <dbReference type="ARBA" id="ARBA00037975"/>
    </source>
</evidence>
<dbReference type="GO" id="GO:0020037">
    <property type="term" value="F:heme binding"/>
    <property type="evidence" value="ECO:0007669"/>
    <property type="project" value="TreeGrafter"/>
</dbReference>
<keyword evidence="5" id="KW-0349">Heme</keyword>
<comment type="cofactor">
    <cofactor evidence="1">
        <name>heme b</name>
        <dbReference type="ChEBI" id="CHEBI:60344"/>
    </cofactor>
</comment>
<evidence type="ECO:0000256" key="1">
    <source>
        <dbReference type="ARBA" id="ARBA00001970"/>
    </source>
</evidence>
<dbReference type="GO" id="GO:0009055">
    <property type="term" value="F:electron transfer activity"/>
    <property type="evidence" value="ECO:0007669"/>
    <property type="project" value="InterPro"/>
</dbReference>
<keyword evidence="9 13" id="KW-1133">Transmembrane helix</keyword>
<dbReference type="Proteomes" id="UP000242642">
    <property type="component" value="Unassembled WGS sequence"/>
</dbReference>
<name>A0A1I0DT60_9GAMM</name>
<evidence type="ECO:0000259" key="14">
    <source>
        <dbReference type="Pfam" id="PF01292"/>
    </source>
</evidence>
<reference evidence="16" key="1">
    <citation type="submission" date="2016-10" db="EMBL/GenBank/DDBJ databases">
        <authorList>
            <person name="Varghese N."/>
            <person name="Submissions S."/>
        </authorList>
    </citation>
    <scope>NUCLEOTIDE SEQUENCE [LARGE SCALE GENOMIC DNA]</scope>
    <source>
        <strain evidence="16">DSM 18579</strain>
    </source>
</reference>
<dbReference type="GO" id="GO:0005886">
    <property type="term" value="C:plasma membrane"/>
    <property type="evidence" value="ECO:0007669"/>
    <property type="project" value="UniProtKB-SubCell"/>
</dbReference>
<keyword evidence="11 13" id="KW-0472">Membrane</keyword>
<dbReference type="InterPro" id="IPR052168">
    <property type="entry name" value="Cytochrome_b561_oxidase"/>
</dbReference>
<evidence type="ECO:0000256" key="13">
    <source>
        <dbReference type="SAM" id="Phobius"/>
    </source>
</evidence>
<dbReference type="GO" id="GO:0046872">
    <property type="term" value="F:metal ion binding"/>
    <property type="evidence" value="ECO:0007669"/>
    <property type="project" value="UniProtKB-KW"/>
</dbReference>
<keyword evidence="3" id="KW-0813">Transport</keyword>
<evidence type="ECO:0000256" key="3">
    <source>
        <dbReference type="ARBA" id="ARBA00022448"/>
    </source>
</evidence>
<keyword evidence="8" id="KW-0249">Electron transport</keyword>